<feature type="transmembrane region" description="Helical" evidence="1">
    <location>
        <begin position="61"/>
        <end position="80"/>
    </location>
</feature>
<name>A0ABT4HQJ7_MYCIR</name>
<feature type="transmembrane region" description="Helical" evidence="1">
    <location>
        <begin position="86"/>
        <end position="104"/>
    </location>
</feature>
<dbReference type="Proteomes" id="UP001084650">
    <property type="component" value="Unassembled WGS sequence"/>
</dbReference>
<organism evidence="2 3">
    <name type="scientific">Mycolicibacterium iranicum</name>
    <name type="common">Mycobacterium iranicum</name>
    <dbReference type="NCBI Taxonomy" id="912594"/>
    <lineage>
        <taxon>Bacteria</taxon>
        <taxon>Bacillati</taxon>
        <taxon>Actinomycetota</taxon>
        <taxon>Actinomycetes</taxon>
        <taxon>Mycobacteriales</taxon>
        <taxon>Mycobacteriaceae</taxon>
        <taxon>Mycolicibacterium</taxon>
    </lineage>
</organism>
<dbReference type="EMBL" id="JAPQYE010000025">
    <property type="protein sequence ID" value="MCZ0732101.1"/>
    <property type="molecule type" value="Genomic_DNA"/>
</dbReference>
<dbReference type="InterPro" id="IPR046719">
    <property type="entry name" value="DUF6611"/>
</dbReference>
<evidence type="ECO:0000313" key="2">
    <source>
        <dbReference type="EMBL" id="MCZ0732101.1"/>
    </source>
</evidence>
<keyword evidence="1" id="KW-0812">Transmembrane</keyword>
<evidence type="ECO:0000256" key="1">
    <source>
        <dbReference type="SAM" id="Phobius"/>
    </source>
</evidence>
<dbReference type="Pfam" id="PF20315">
    <property type="entry name" value="DUF6611"/>
    <property type="match status" value="1"/>
</dbReference>
<protein>
    <submittedName>
        <fullName evidence="2">Uncharacterized protein</fullName>
    </submittedName>
</protein>
<keyword evidence="1" id="KW-1133">Transmembrane helix</keyword>
<sequence>MHSTRPTTMRQAWERTVRGDRRWGSLAIHADRMGVTRYRLVMYPPGITDAERRDVRIARGWPVWGLMLWLGCEIVLAHRIGPWTALAVSTAAVLVAGVIARIRAGRQYSRVRSMTVAVLAGYRDDDAAAARVRLVALAAEVLEADQRLERGDITPAAHEAVWWSVYDRLPARSVSTG</sequence>
<accession>A0ABT4HQJ7</accession>
<proteinExistence type="predicted"/>
<gene>
    <name evidence="2" type="ORF">OY187_29020</name>
</gene>
<evidence type="ECO:0000313" key="3">
    <source>
        <dbReference type="Proteomes" id="UP001084650"/>
    </source>
</evidence>
<comment type="caution">
    <text evidence="2">The sequence shown here is derived from an EMBL/GenBank/DDBJ whole genome shotgun (WGS) entry which is preliminary data.</text>
</comment>
<dbReference type="RefSeq" id="WP_268787907.1">
    <property type="nucleotide sequence ID" value="NZ_JAPQYE010000025.1"/>
</dbReference>
<keyword evidence="3" id="KW-1185">Reference proteome</keyword>
<keyword evidence="1" id="KW-0472">Membrane</keyword>
<reference evidence="2" key="1">
    <citation type="submission" date="2022-12" db="EMBL/GenBank/DDBJ databases">
        <title>Whole genome sequence of Mycolicibacterium iranicum strain SBH312.</title>
        <authorList>
            <person name="Jani J."/>
            <person name="Arifin Mustapha Z."/>
            <person name="Ahmed K."/>
            <person name="Kai Ling C."/>
        </authorList>
    </citation>
    <scope>NUCLEOTIDE SEQUENCE</scope>
    <source>
        <strain evidence="2">SBH312</strain>
    </source>
</reference>